<sequence>MKRPRQRQRNNVRCDSFFLSLRRQCTACGSIVLKRGAANCNGTLRSCGFHRHDDGRRRRRLRLPSQAASRAAQSRGKQFPLGIHVHRATCWAQRIFTSRGRMRWRQFSFSRGAGGGWSASLHLSELRHKMPPRRGSQFHCEWVIFACDYAHTELWGSECQVQYEKKIEASSQLLCVSCNLHGLPREI</sequence>
<dbReference type="AlphaFoldDB" id="A0A3R7JTA8"/>
<protein>
    <submittedName>
        <fullName evidence="1">Uncharacterized protein</fullName>
    </submittedName>
</protein>
<keyword evidence="2" id="KW-1185">Reference proteome</keyword>
<dbReference type="RefSeq" id="XP_029233715.1">
    <property type="nucleotide sequence ID" value="XM_029386414.1"/>
</dbReference>
<accession>A0A3R7JTA8</accession>
<dbReference type="GeneID" id="40333680"/>
<reference evidence="1 2" key="1">
    <citation type="journal article" date="2018" name="BMC Genomics">
        <title>Genomic comparison of Trypanosoma conorhini and Trypanosoma rangeli to Trypanosoma cruzi strains of high and low virulence.</title>
        <authorList>
            <person name="Bradwell K.R."/>
            <person name="Koparde V.N."/>
            <person name="Matveyev A.V."/>
            <person name="Serrano M.G."/>
            <person name="Alves J.M."/>
            <person name="Parikh H."/>
            <person name="Huang B."/>
            <person name="Lee V."/>
            <person name="Espinosa-Alvarez O."/>
            <person name="Ortiz P.A."/>
            <person name="Costa-Martins A.G."/>
            <person name="Teixeira M.M."/>
            <person name="Buck G.A."/>
        </authorList>
    </citation>
    <scope>NUCLEOTIDE SEQUENCE [LARGE SCALE GENOMIC DNA]</scope>
    <source>
        <strain evidence="1 2">AM80</strain>
    </source>
</reference>
<dbReference type="EMBL" id="MKGL01000678">
    <property type="protein sequence ID" value="RNE96520.1"/>
    <property type="molecule type" value="Genomic_DNA"/>
</dbReference>
<comment type="caution">
    <text evidence="1">The sequence shown here is derived from an EMBL/GenBank/DDBJ whole genome shotgun (WGS) entry which is preliminary data.</text>
</comment>
<dbReference type="Proteomes" id="UP000283634">
    <property type="component" value="Unassembled WGS sequence"/>
</dbReference>
<evidence type="ECO:0000313" key="2">
    <source>
        <dbReference type="Proteomes" id="UP000283634"/>
    </source>
</evidence>
<proteinExistence type="predicted"/>
<name>A0A3R7JTA8_TRYRA</name>
<evidence type="ECO:0000313" key="1">
    <source>
        <dbReference type="EMBL" id="RNE96520.1"/>
    </source>
</evidence>
<organism evidence="1 2">
    <name type="scientific">Trypanosoma rangeli</name>
    <dbReference type="NCBI Taxonomy" id="5698"/>
    <lineage>
        <taxon>Eukaryota</taxon>
        <taxon>Discoba</taxon>
        <taxon>Euglenozoa</taxon>
        <taxon>Kinetoplastea</taxon>
        <taxon>Metakinetoplastina</taxon>
        <taxon>Trypanosomatida</taxon>
        <taxon>Trypanosomatidae</taxon>
        <taxon>Trypanosoma</taxon>
        <taxon>Herpetosoma</taxon>
    </lineage>
</organism>
<gene>
    <name evidence="1" type="ORF">TraAM80_09747</name>
</gene>